<dbReference type="Gene3D" id="3.40.50.2300">
    <property type="match status" value="2"/>
</dbReference>
<accession>A0ABN2CUT5</accession>
<dbReference type="InterPro" id="IPR028082">
    <property type="entry name" value="Peripla_BP_I"/>
</dbReference>
<evidence type="ECO:0000313" key="5">
    <source>
        <dbReference type="EMBL" id="GAA1563640.1"/>
    </source>
</evidence>
<feature type="domain" description="Leucine-binding protein" evidence="4">
    <location>
        <begin position="43"/>
        <end position="384"/>
    </location>
</feature>
<proteinExistence type="inferred from homology"/>
<keyword evidence="2 3" id="KW-0732">Signal</keyword>
<dbReference type="SUPFAM" id="SSF53822">
    <property type="entry name" value="Periplasmic binding protein-like I"/>
    <property type="match status" value="1"/>
</dbReference>
<dbReference type="Pfam" id="PF13458">
    <property type="entry name" value="Peripla_BP_6"/>
    <property type="match status" value="1"/>
</dbReference>
<comment type="similarity">
    <text evidence="1">Belongs to the leucine-binding protein family.</text>
</comment>
<feature type="chain" id="PRO_5045396067" evidence="3">
    <location>
        <begin position="32"/>
        <end position="401"/>
    </location>
</feature>
<evidence type="ECO:0000256" key="2">
    <source>
        <dbReference type="ARBA" id="ARBA00022729"/>
    </source>
</evidence>
<evidence type="ECO:0000256" key="1">
    <source>
        <dbReference type="ARBA" id="ARBA00010062"/>
    </source>
</evidence>
<reference evidence="5 6" key="1">
    <citation type="journal article" date="2019" name="Int. J. Syst. Evol. Microbiol.">
        <title>The Global Catalogue of Microorganisms (GCM) 10K type strain sequencing project: providing services to taxonomists for standard genome sequencing and annotation.</title>
        <authorList>
            <consortium name="The Broad Institute Genomics Platform"/>
            <consortium name="The Broad Institute Genome Sequencing Center for Infectious Disease"/>
            <person name="Wu L."/>
            <person name="Ma J."/>
        </authorList>
    </citation>
    <scope>NUCLEOTIDE SEQUENCE [LARGE SCALE GENOMIC DNA]</scope>
    <source>
        <strain evidence="5 6">JCM 15933</strain>
    </source>
</reference>
<comment type="caution">
    <text evidence="5">The sequence shown here is derived from an EMBL/GenBank/DDBJ whole genome shotgun (WGS) entry which is preliminary data.</text>
</comment>
<keyword evidence="6" id="KW-1185">Reference proteome</keyword>
<evidence type="ECO:0000259" key="4">
    <source>
        <dbReference type="Pfam" id="PF13458"/>
    </source>
</evidence>
<dbReference type="InterPro" id="IPR028081">
    <property type="entry name" value="Leu-bd"/>
</dbReference>
<evidence type="ECO:0000256" key="3">
    <source>
        <dbReference type="SAM" id="SignalP"/>
    </source>
</evidence>
<dbReference type="InterPro" id="IPR051010">
    <property type="entry name" value="BCAA_transport"/>
</dbReference>
<dbReference type="PANTHER" id="PTHR30483">
    <property type="entry name" value="LEUCINE-SPECIFIC-BINDING PROTEIN"/>
    <property type="match status" value="1"/>
</dbReference>
<feature type="signal peptide" evidence="3">
    <location>
        <begin position="1"/>
        <end position="31"/>
    </location>
</feature>
<evidence type="ECO:0000313" key="6">
    <source>
        <dbReference type="Proteomes" id="UP001501470"/>
    </source>
</evidence>
<dbReference type="PANTHER" id="PTHR30483:SF6">
    <property type="entry name" value="PERIPLASMIC BINDING PROTEIN OF ABC TRANSPORTER FOR NATURAL AMINO ACIDS"/>
    <property type="match status" value="1"/>
</dbReference>
<dbReference type="EMBL" id="BAAAQD010000033">
    <property type="protein sequence ID" value="GAA1563640.1"/>
    <property type="molecule type" value="Genomic_DNA"/>
</dbReference>
<dbReference type="Proteomes" id="UP001501470">
    <property type="component" value="Unassembled WGS sequence"/>
</dbReference>
<name>A0ABN2CUT5_9ACTN</name>
<organism evidence="5 6">
    <name type="scientific">Dactylosporangium maewongense</name>
    <dbReference type="NCBI Taxonomy" id="634393"/>
    <lineage>
        <taxon>Bacteria</taxon>
        <taxon>Bacillati</taxon>
        <taxon>Actinomycetota</taxon>
        <taxon>Actinomycetes</taxon>
        <taxon>Micromonosporales</taxon>
        <taxon>Micromonosporaceae</taxon>
        <taxon>Dactylosporangium</taxon>
    </lineage>
</organism>
<gene>
    <name evidence="5" type="ORF">GCM10009827_101570</name>
</gene>
<sequence length="401" mass="40743">MRLHRTVRHVVVSTAAAAILTLAGCSGSSLGGEDKAGGNDELVVGVVVPQSGPYQPIGVDMLKGWNAYVDAHGSKIGGHPIRFVVADEGDGGPTARAAADKLITSDKVDVIVGVANADAVINVAGPATAAKIPFVGVGGRPSTLQDVSYTWHTSFQSTDYGTAAGPYVKATVDGPVYVIGPDYQGGKDQIGGFVAAYTAAGGKLANPGEQPTYTPWPGDGNFGPWLAKIKDSGAKAVYAFYAGAPAIAFVKQYSQFGVGLPLYGPAFLTEGAALTAAGTAATGITTIANYDPTLPNTANAAFVQAYKAKNNGAAPNVFVETMYAAGELLDKAIAAAGATATSDAINTAIGKVGEVTSPRGRWTMNPTTHTPIQVWCVRRVEAAGTSVANTVVKADLATVGG</sequence>
<dbReference type="PROSITE" id="PS51257">
    <property type="entry name" value="PROKAR_LIPOPROTEIN"/>
    <property type="match status" value="1"/>
</dbReference>
<protein>
    <submittedName>
        <fullName evidence="5">ABC transporter substrate-binding protein</fullName>
    </submittedName>
</protein>